<accession>A0ABM5PAP3</accession>
<keyword evidence="2" id="KW-1185">Reference proteome</keyword>
<name>A0ABM5PAP3_DEHRP</name>
<evidence type="ECO:0000313" key="2">
    <source>
        <dbReference type="Proteomes" id="UP000018934"/>
    </source>
</evidence>
<dbReference type="Proteomes" id="UP000018934">
    <property type="component" value="Chromosome"/>
</dbReference>
<organism evidence="1 2">
    <name type="scientific">Dehalobacter restrictus (strain DSM 9455 / PER-K23)</name>
    <dbReference type="NCBI Taxonomy" id="871738"/>
    <lineage>
        <taxon>Bacteria</taxon>
        <taxon>Bacillati</taxon>
        <taxon>Bacillota</taxon>
        <taxon>Clostridia</taxon>
        <taxon>Eubacteriales</taxon>
        <taxon>Desulfitobacteriaceae</taxon>
        <taxon>Dehalobacter</taxon>
    </lineage>
</organism>
<protein>
    <submittedName>
        <fullName evidence="1">Uncharacterized protein</fullName>
    </submittedName>
</protein>
<proteinExistence type="predicted"/>
<gene>
    <name evidence="1" type="ORF">DEHRE_10255</name>
</gene>
<dbReference type="EMBL" id="CP007033">
    <property type="protein sequence ID" value="AHF11403.1"/>
    <property type="molecule type" value="Genomic_DNA"/>
</dbReference>
<sequence>MVKKYKPGPTQDYTFEWASCYVYRNTENSNIMLYIMKRMTYEVEKSIYKEGIFRFRSQKNW</sequence>
<evidence type="ECO:0000313" key="1">
    <source>
        <dbReference type="EMBL" id="AHF11403.1"/>
    </source>
</evidence>
<reference evidence="1 2" key="1">
    <citation type="journal article" date="2013" name="Stand. Genomic Sci.">
        <title>Complete genome sequence of Dehalobacter restrictus PER-K23(T.).</title>
        <authorList>
            <person name="Kruse T."/>
            <person name="Maillard J."/>
            <person name="Goodwin L."/>
            <person name="Woyke T."/>
            <person name="Teshima H."/>
            <person name="Bruce D."/>
            <person name="Detter C."/>
            <person name="Tapia R."/>
            <person name="Han C."/>
            <person name="Huntemann M."/>
            <person name="Wei C.L."/>
            <person name="Han J."/>
            <person name="Chen A."/>
            <person name="Kyrpides N."/>
            <person name="Szeto E."/>
            <person name="Markowitz V."/>
            <person name="Ivanova N."/>
            <person name="Pagani I."/>
            <person name="Pati A."/>
            <person name="Pitluck S."/>
            <person name="Nolan M."/>
            <person name="Holliger C."/>
            <person name="Smidt H."/>
        </authorList>
    </citation>
    <scope>NUCLEOTIDE SEQUENCE [LARGE SCALE GENOMIC DNA]</scope>
    <source>
        <strain evidence="2">DSM 9455</strain>
    </source>
</reference>